<dbReference type="PROSITE" id="PS51257">
    <property type="entry name" value="PROKAR_LIPOPROTEIN"/>
    <property type="match status" value="1"/>
</dbReference>
<evidence type="ECO:0000256" key="5">
    <source>
        <dbReference type="SAM" id="SignalP"/>
    </source>
</evidence>
<evidence type="ECO:0000313" key="7">
    <source>
        <dbReference type="Proteomes" id="UP000282311"/>
    </source>
</evidence>
<dbReference type="EMBL" id="RBAH01000011">
    <property type="protein sequence ID" value="RKN83843.1"/>
    <property type="molecule type" value="Genomic_DNA"/>
</dbReference>
<dbReference type="AlphaFoldDB" id="A0A3B0CD67"/>
<dbReference type="Proteomes" id="UP000282311">
    <property type="component" value="Unassembled WGS sequence"/>
</dbReference>
<organism evidence="6 7">
    <name type="scientific">Paenibacillus ginsengarvi</name>
    <dbReference type="NCBI Taxonomy" id="400777"/>
    <lineage>
        <taxon>Bacteria</taxon>
        <taxon>Bacillati</taxon>
        <taxon>Bacillota</taxon>
        <taxon>Bacilli</taxon>
        <taxon>Bacillales</taxon>
        <taxon>Paenibacillaceae</taxon>
        <taxon>Paenibacillus</taxon>
    </lineage>
</organism>
<sequence>MGGIRLRNKLSLVMLSSLLSVCFAVSGCSTGSSGVKDNEEGKPAEELKPVTITMNVRSEISENWDELIVNPLKKKYPHITVKEVKGDLNELIQRGEQVDLYTVAHVVAGRIVQMDLNYDIEPLMKKFKMDMSRFEPVVLEAVRGNSGNGQLIGLPFNLQFFAMYYNKDIFDMFGVPYPKDGLTWNETVELAKKVSRYHGGAQYLGFKTDQIHRLADPFGVTPVDAKTDKASVINESYKRAFELSKLFFSIPGNMPASPKDVNKNALDQFRKDKNLAMYYAVNRFSNLKDSDVNWDIAQSPYYPDMPNVGGIVDSFIMGITKTSQHKDDAFRVIETFLSEQAQLFAVRSMGYISPQVNPVYKDQYGADIPYLKGKNIPAIFKNKIVSHQPYSIYRSQGMDVLYEVHGDYIFEQYDVNTALRVTDEKINQAVGALKGK</sequence>
<dbReference type="Pfam" id="PF01547">
    <property type="entry name" value="SBP_bac_1"/>
    <property type="match status" value="1"/>
</dbReference>
<dbReference type="Gene3D" id="3.40.190.10">
    <property type="entry name" value="Periplasmic binding protein-like II"/>
    <property type="match status" value="1"/>
</dbReference>
<feature type="chain" id="PRO_5038838341" evidence="5">
    <location>
        <begin position="25"/>
        <end position="436"/>
    </location>
</feature>
<protein>
    <submittedName>
        <fullName evidence="6">Extracellular solute-binding protein</fullName>
    </submittedName>
</protein>
<dbReference type="SUPFAM" id="SSF53850">
    <property type="entry name" value="Periplasmic binding protein-like II"/>
    <property type="match status" value="1"/>
</dbReference>
<dbReference type="InterPro" id="IPR050490">
    <property type="entry name" value="Bact_solute-bd_prot1"/>
</dbReference>
<dbReference type="GO" id="GO:0030313">
    <property type="term" value="C:cell envelope"/>
    <property type="evidence" value="ECO:0007669"/>
    <property type="project" value="UniProtKB-SubCell"/>
</dbReference>
<evidence type="ECO:0000256" key="1">
    <source>
        <dbReference type="ARBA" id="ARBA00004196"/>
    </source>
</evidence>
<reference evidence="6 7" key="1">
    <citation type="journal article" date="2007" name="Int. J. Syst. Evol. Microbiol.">
        <title>Paenibacillus ginsengarvi sp. nov., isolated from soil from ginseng cultivation.</title>
        <authorList>
            <person name="Yoon M.H."/>
            <person name="Ten L.N."/>
            <person name="Im W.T."/>
        </authorList>
    </citation>
    <scope>NUCLEOTIDE SEQUENCE [LARGE SCALE GENOMIC DNA]</scope>
    <source>
        <strain evidence="6 7">KCTC 13059</strain>
    </source>
</reference>
<feature type="signal peptide" evidence="5">
    <location>
        <begin position="1"/>
        <end position="24"/>
    </location>
</feature>
<evidence type="ECO:0000256" key="2">
    <source>
        <dbReference type="ARBA" id="ARBA00008520"/>
    </source>
</evidence>
<accession>A0A3B0CD67</accession>
<name>A0A3B0CD67_9BACL</name>
<dbReference type="InterPro" id="IPR006059">
    <property type="entry name" value="SBP"/>
</dbReference>
<dbReference type="PANTHER" id="PTHR43649:SF31">
    <property type="entry name" value="SN-GLYCEROL-3-PHOSPHATE-BINDING PERIPLASMIC PROTEIN UGPB"/>
    <property type="match status" value="1"/>
</dbReference>
<gene>
    <name evidence="6" type="ORF">D7M11_16765</name>
</gene>
<comment type="similarity">
    <text evidence="2">Belongs to the bacterial solute-binding protein 1 family.</text>
</comment>
<evidence type="ECO:0000256" key="3">
    <source>
        <dbReference type="ARBA" id="ARBA00022448"/>
    </source>
</evidence>
<evidence type="ECO:0000256" key="4">
    <source>
        <dbReference type="ARBA" id="ARBA00022729"/>
    </source>
</evidence>
<keyword evidence="4 5" id="KW-0732">Signal</keyword>
<comment type="caution">
    <text evidence="6">The sequence shown here is derived from an EMBL/GenBank/DDBJ whole genome shotgun (WGS) entry which is preliminary data.</text>
</comment>
<keyword evidence="7" id="KW-1185">Reference proteome</keyword>
<dbReference type="PANTHER" id="PTHR43649">
    <property type="entry name" value="ARABINOSE-BINDING PROTEIN-RELATED"/>
    <property type="match status" value="1"/>
</dbReference>
<proteinExistence type="inferred from homology"/>
<keyword evidence="3" id="KW-0813">Transport</keyword>
<comment type="subcellular location">
    <subcellularLocation>
        <location evidence="1">Cell envelope</location>
    </subcellularLocation>
</comment>
<evidence type="ECO:0000313" key="6">
    <source>
        <dbReference type="EMBL" id="RKN83843.1"/>
    </source>
</evidence>